<keyword evidence="8 13" id="KW-0418">Kinase</keyword>
<keyword evidence="5 13" id="KW-0808">Transferase</keyword>
<keyword evidence="4" id="KW-0597">Phosphoprotein</keyword>
<evidence type="ECO:0000256" key="1">
    <source>
        <dbReference type="ARBA" id="ARBA00000085"/>
    </source>
</evidence>
<evidence type="ECO:0000256" key="11">
    <source>
        <dbReference type="ARBA" id="ARBA00023012"/>
    </source>
</evidence>
<dbReference type="EMBL" id="CP022657">
    <property type="protein sequence ID" value="ASS74104.1"/>
    <property type="molecule type" value="Genomic_DNA"/>
</dbReference>
<dbReference type="Pfam" id="PF02518">
    <property type="entry name" value="HATPase_c"/>
    <property type="match status" value="1"/>
</dbReference>
<feature type="transmembrane region" description="Helical" evidence="15">
    <location>
        <begin position="48"/>
        <end position="72"/>
    </location>
</feature>
<sequence>MSRKRLMNIQWRMTRFTLSVGLMAALPVLTLFIIFFKIDLMELFTATWLDIPVLLIGLVLIVMAGVVSGFTFGTGLKQRLEELVEATLRYEKGQFAHRVPPLGDDEIGLAGDRLNEMAQRIEKQVASLQRLSTEKAEMQDQLKKSVILEERQRLARELHDAVSQQLFAISMMSSAVQENLTNTDEVKIQKQIAMIEKMAGHAQKEMRALLLHLRPATLEGKGLREGLEELLQEFQAKQPIDIRAEITDIPPLPKGVEDHLFRIVQEGLSNVLRHSQATSVNIRLGATDAQVFLRMIDNGVGFEMNGQKAASYGMQMMQERADEIGGVLDLISAPGKGAQLSLKVPIVEDKGERADDPRVAGR</sequence>
<dbReference type="Proteomes" id="UP000214688">
    <property type="component" value="Chromosome"/>
</dbReference>
<dbReference type="Gene3D" id="6.10.340.10">
    <property type="match status" value="1"/>
</dbReference>
<dbReference type="GO" id="GO:0046983">
    <property type="term" value="F:protein dimerization activity"/>
    <property type="evidence" value="ECO:0007669"/>
    <property type="project" value="InterPro"/>
</dbReference>
<evidence type="ECO:0000256" key="6">
    <source>
        <dbReference type="ARBA" id="ARBA00022692"/>
    </source>
</evidence>
<feature type="transmembrane region" description="Helical" evidence="15">
    <location>
        <begin position="16"/>
        <end position="36"/>
    </location>
</feature>
<dbReference type="OrthoDB" id="9795828at2"/>
<protein>
    <recommendedName>
        <fullName evidence="13">Sensor histidine kinase</fullName>
        <ecNumber evidence="13">2.7.13.3</ecNumber>
    </recommendedName>
</protein>
<dbReference type="PANTHER" id="PTHR24421:SF37">
    <property type="entry name" value="SENSOR HISTIDINE KINASE NARS"/>
    <property type="match status" value="1"/>
</dbReference>
<evidence type="ECO:0000256" key="2">
    <source>
        <dbReference type="ARBA" id="ARBA00004651"/>
    </source>
</evidence>
<dbReference type="InterPro" id="IPR011712">
    <property type="entry name" value="Sig_transdc_His_kin_sub3_dim/P"/>
</dbReference>
<evidence type="ECO:0000313" key="18">
    <source>
        <dbReference type="EMBL" id="ASS74104.1"/>
    </source>
</evidence>
<dbReference type="SUPFAM" id="SSF55874">
    <property type="entry name" value="ATPase domain of HSP90 chaperone/DNA topoisomerase II/histidine kinase"/>
    <property type="match status" value="1"/>
</dbReference>
<evidence type="ECO:0000259" key="16">
    <source>
        <dbReference type="PROSITE" id="PS50109"/>
    </source>
</evidence>
<dbReference type="CDD" id="cd06225">
    <property type="entry name" value="HAMP"/>
    <property type="match status" value="1"/>
</dbReference>
<dbReference type="InterPro" id="IPR005467">
    <property type="entry name" value="His_kinase_dom"/>
</dbReference>
<keyword evidence="11 13" id="KW-0902">Two-component regulatory system</keyword>
<evidence type="ECO:0000256" key="5">
    <source>
        <dbReference type="ARBA" id="ARBA00022679"/>
    </source>
</evidence>
<dbReference type="GO" id="GO:0000155">
    <property type="term" value="F:phosphorelay sensor kinase activity"/>
    <property type="evidence" value="ECO:0007669"/>
    <property type="project" value="UniProtKB-UniRule"/>
</dbReference>
<comment type="subcellular location">
    <subcellularLocation>
        <location evidence="2 13">Cell membrane</location>
        <topology evidence="2 13">Multi-pass membrane protein</topology>
    </subcellularLocation>
</comment>
<reference evidence="18 19" key="1">
    <citation type="journal article" date="2015" name="Int. J. Syst. Evol. Microbiol.">
        <title>Tumebacillus algifaecis sp. nov., isolated from decomposing algal scum.</title>
        <authorList>
            <person name="Wu Y.F."/>
            <person name="Zhang B."/>
            <person name="Xing P."/>
            <person name="Wu Q.L."/>
            <person name="Liu S.J."/>
        </authorList>
    </citation>
    <scope>NUCLEOTIDE SEQUENCE [LARGE SCALE GENOMIC DNA]</scope>
    <source>
        <strain evidence="18 19">THMBR28</strain>
    </source>
</reference>
<evidence type="ECO:0000256" key="13">
    <source>
        <dbReference type="PIRNR" id="PIRNR037431"/>
    </source>
</evidence>
<feature type="coiled-coil region" evidence="14">
    <location>
        <begin position="111"/>
        <end position="141"/>
    </location>
</feature>
<keyword evidence="19" id="KW-1185">Reference proteome</keyword>
<evidence type="ECO:0000256" key="10">
    <source>
        <dbReference type="ARBA" id="ARBA00022989"/>
    </source>
</evidence>
<dbReference type="InterPro" id="IPR017202">
    <property type="entry name" value="LiaS/VraS"/>
</dbReference>
<dbReference type="GO" id="GO:0005524">
    <property type="term" value="F:ATP binding"/>
    <property type="evidence" value="ECO:0007669"/>
    <property type="project" value="UniProtKB-UniRule"/>
</dbReference>
<evidence type="ECO:0000256" key="9">
    <source>
        <dbReference type="ARBA" id="ARBA00022840"/>
    </source>
</evidence>
<dbReference type="InterPro" id="IPR003594">
    <property type="entry name" value="HATPase_dom"/>
</dbReference>
<accession>A0A223CY72</accession>
<evidence type="ECO:0000256" key="14">
    <source>
        <dbReference type="SAM" id="Coils"/>
    </source>
</evidence>
<evidence type="ECO:0000259" key="17">
    <source>
        <dbReference type="PROSITE" id="PS50885"/>
    </source>
</evidence>
<evidence type="ECO:0000256" key="8">
    <source>
        <dbReference type="ARBA" id="ARBA00022777"/>
    </source>
</evidence>
<dbReference type="Gene3D" id="1.20.5.1930">
    <property type="match status" value="1"/>
</dbReference>
<gene>
    <name evidence="18" type="ORF">CIG75_03275</name>
</gene>
<feature type="domain" description="Histidine kinase" evidence="16">
    <location>
        <begin position="153"/>
        <end position="348"/>
    </location>
</feature>
<feature type="domain" description="HAMP" evidence="17">
    <location>
        <begin position="74"/>
        <end position="126"/>
    </location>
</feature>
<keyword evidence="14" id="KW-0175">Coiled coil</keyword>
<dbReference type="PANTHER" id="PTHR24421">
    <property type="entry name" value="NITRATE/NITRITE SENSOR PROTEIN NARX-RELATED"/>
    <property type="match status" value="1"/>
</dbReference>
<dbReference type="Gene3D" id="3.30.565.10">
    <property type="entry name" value="Histidine kinase-like ATPase, C-terminal domain"/>
    <property type="match status" value="1"/>
</dbReference>
<dbReference type="EC" id="2.7.13.3" evidence="13"/>
<dbReference type="SMART" id="SM00304">
    <property type="entry name" value="HAMP"/>
    <property type="match status" value="1"/>
</dbReference>
<evidence type="ECO:0000256" key="15">
    <source>
        <dbReference type="SAM" id="Phobius"/>
    </source>
</evidence>
<dbReference type="PIRSF" id="PIRSF037431">
    <property type="entry name" value="STHK_LiaS"/>
    <property type="match status" value="1"/>
</dbReference>
<dbReference type="PROSITE" id="PS50885">
    <property type="entry name" value="HAMP"/>
    <property type="match status" value="1"/>
</dbReference>
<dbReference type="InterPro" id="IPR050482">
    <property type="entry name" value="Sensor_HK_TwoCompSys"/>
</dbReference>
<keyword evidence="10 15" id="KW-1133">Transmembrane helix</keyword>
<keyword evidence="9 13" id="KW-0067">ATP-binding</keyword>
<evidence type="ECO:0000256" key="12">
    <source>
        <dbReference type="ARBA" id="ARBA00023136"/>
    </source>
</evidence>
<evidence type="ECO:0000256" key="7">
    <source>
        <dbReference type="ARBA" id="ARBA00022741"/>
    </source>
</evidence>
<keyword evidence="3 13" id="KW-1003">Cell membrane</keyword>
<dbReference type="Pfam" id="PF07730">
    <property type="entry name" value="HisKA_3"/>
    <property type="match status" value="1"/>
</dbReference>
<organism evidence="18 19">
    <name type="scientific">Tumebacillus algifaecis</name>
    <dbReference type="NCBI Taxonomy" id="1214604"/>
    <lineage>
        <taxon>Bacteria</taxon>
        <taxon>Bacillati</taxon>
        <taxon>Bacillota</taxon>
        <taxon>Bacilli</taxon>
        <taxon>Bacillales</taxon>
        <taxon>Alicyclobacillaceae</taxon>
        <taxon>Tumebacillus</taxon>
    </lineage>
</organism>
<comment type="catalytic activity">
    <reaction evidence="1 13">
        <text>ATP + protein L-histidine = ADP + protein N-phospho-L-histidine.</text>
        <dbReference type="EC" id="2.7.13.3"/>
    </reaction>
</comment>
<evidence type="ECO:0000313" key="19">
    <source>
        <dbReference type="Proteomes" id="UP000214688"/>
    </source>
</evidence>
<keyword evidence="7 13" id="KW-0547">Nucleotide-binding</keyword>
<dbReference type="GO" id="GO:0005886">
    <property type="term" value="C:plasma membrane"/>
    <property type="evidence" value="ECO:0007669"/>
    <property type="project" value="UniProtKB-SubCell"/>
</dbReference>
<evidence type="ECO:0000256" key="3">
    <source>
        <dbReference type="ARBA" id="ARBA00022475"/>
    </source>
</evidence>
<name>A0A223CY72_9BACL</name>
<dbReference type="CDD" id="cd16917">
    <property type="entry name" value="HATPase_UhpB-NarQ-NarX-like"/>
    <property type="match status" value="1"/>
</dbReference>
<keyword evidence="6 15" id="KW-0812">Transmembrane</keyword>
<dbReference type="Pfam" id="PF00672">
    <property type="entry name" value="HAMP"/>
    <property type="match status" value="1"/>
</dbReference>
<dbReference type="InterPro" id="IPR003660">
    <property type="entry name" value="HAMP_dom"/>
</dbReference>
<dbReference type="AlphaFoldDB" id="A0A223CY72"/>
<dbReference type="InterPro" id="IPR036890">
    <property type="entry name" value="HATPase_C_sf"/>
</dbReference>
<dbReference type="PROSITE" id="PS50109">
    <property type="entry name" value="HIS_KIN"/>
    <property type="match status" value="1"/>
</dbReference>
<proteinExistence type="predicted"/>
<dbReference type="RefSeq" id="WP_094235363.1">
    <property type="nucleotide sequence ID" value="NZ_CP022657.1"/>
</dbReference>
<dbReference type="KEGG" id="tab:CIG75_03275"/>
<evidence type="ECO:0000256" key="4">
    <source>
        <dbReference type="ARBA" id="ARBA00022553"/>
    </source>
</evidence>
<dbReference type="SMART" id="SM00387">
    <property type="entry name" value="HATPase_c"/>
    <property type="match status" value="1"/>
</dbReference>
<keyword evidence="12 13" id="KW-0472">Membrane</keyword>